<feature type="region of interest" description="Disordered" evidence="1">
    <location>
        <begin position="43"/>
        <end position="73"/>
    </location>
</feature>
<keyword evidence="3" id="KW-1185">Reference proteome</keyword>
<reference evidence="2 3" key="1">
    <citation type="submission" date="2021-06" db="EMBL/GenBank/DDBJ databases">
        <title>Caerostris extrusa draft genome.</title>
        <authorList>
            <person name="Kono N."/>
            <person name="Arakawa K."/>
        </authorList>
    </citation>
    <scope>NUCLEOTIDE SEQUENCE [LARGE SCALE GENOMIC DNA]</scope>
</reference>
<protein>
    <submittedName>
        <fullName evidence="2">Uncharacterized protein</fullName>
    </submittedName>
</protein>
<accession>A0AAV4ME89</accession>
<evidence type="ECO:0000313" key="2">
    <source>
        <dbReference type="EMBL" id="GIX70487.1"/>
    </source>
</evidence>
<sequence>MAWNRLQGVRGGGDAASGTTRRRKTAWQASDCAAAAQPRIHLKRGVRSGRESKGGGTGRDRLRKGSMREVTEDSDCVISGSNYGTIEACEGVSRDAAILDSTEIGRG</sequence>
<proteinExistence type="predicted"/>
<dbReference type="EMBL" id="BPLR01002145">
    <property type="protein sequence ID" value="GIX70487.1"/>
    <property type="molecule type" value="Genomic_DNA"/>
</dbReference>
<comment type="caution">
    <text evidence="2">The sequence shown here is derived from an EMBL/GenBank/DDBJ whole genome shotgun (WGS) entry which is preliminary data.</text>
</comment>
<evidence type="ECO:0000313" key="3">
    <source>
        <dbReference type="Proteomes" id="UP001054945"/>
    </source>
</evidence>
<dbReference type="AlphaFoldDB" id="A0AAV4ME89"/>
<gene>
    <name evidence="2" type="ORF">CEXT_66781</name>
</gene>
<dbReference type="Proteomes" id="UP001054945">
    <property type="component" value="Unassembled WGS sequence"/>
</dbReference>
<evidence type="ECO:0000256" key="1">
    <source>
        <dbReference type="SAM" id="MobiDB-lite"/>
    </source>
</evidence>
<feature type="region of interest" description="Disordered" evidence="1">
    <location>
        <begin position="1"/>
        <end position="30"/>
    </location>
</feature>
<organism evidence="2 3">
    <name type="scientific">Caerostris extrusa</name>
    <name type="common">Bark spider</name>
    <name type="synonym">Caerostris bankana</name>
    <dbReference type="NCBI Taxonomy" id="172846"/>
    <lineage>
        <taxon>Eukaryota</taxon>
        <taxon>Metazoa</taxon>
        <taxon>Ecdysozoa</taxon>
        <taxon>Arthropoda</taxon>
        <taxon>Chelicerata</taxon>
        <taxon>Arachnida</taxon>
        <taxon>Araneae</taxon>
        <taxon>Araneomorphae</taxon>
        <taxon>Entelegynae</taxon>
        <taxon>Araneoidea</taxon>
        <taxon>Araneidae</taxon>
        <taxon>Caerostris</taxon>
    </lineage>
</organism>
<name>A0AAV4ME89_CAEEX</name>